<sequence length="98" mass="10525">MAFCAFIGDAVTAAGFRLAGVAVHHPCPGEATDLFERLCLDSRLILITTEMAEALPPDRLRQVQRAGRPLVLVVSDARGLHPAPDLAGRMRHQLGLGE</sequence>
<comment type="caution">
    <text evidence="4">The sequence shown here is derived from an EMBL/GenBank/DDBJ whole genome shotgun (WGS) entry which is preliminary data.</text>
</comment>
<dbReference type="Proteomes" id="UP000019460">
    <property type="component" value="Unassembled WGS sequence"/>
</dbReference>
<dbReference type="eggNOG" id="COG1436">
    <property type="taxonomic scope" value="Bacteria"/>
</dbReference>
<keyword evidence="3" id="KW-0406">Ion transport</keyword>
<evidence type="ECO:0000256" key="2">
    <source>
        <dbReference type="ARBA" id="ARBA00022448"/>
    </source>
</evidence>
<dbReference type="EMBL" id="AONC01000046">
    <property type="protein sequence ID" value="EXJ14131.1"/>
    <property type="molecule type" value="Genomic_DNA"/>
</dbReference>
<reference evidence="4 5" key="1">
    <citation type="submission" date="2012-11" db="EMBL/GenBank/DDBJ databases">
        <title>Genome assembly of Thiorhodococcus sp. AK35.</title>
        <authorList>
            <person name="Nupur N."/>
            <person name="Khatri I."/>
            <person name="Subramanian S."/>
            <person name="Pinnaka A."/>
        </authorList>
    </citation>
    <scope>NUCLEOTIDE SEQUENCE [LARGE SCALE GENOMIC DNA]</scope>
    <source>
        <strain evidence="4 5">AK35</strain>
    </source>
</reference>
<dbReference type="InterPro" id="IPR008218">
    <property type="entry name" value="ATPase_V1-cplx_f_g_su"/>
</dbReference>
<dbReference type="Gene3D" id="3.40.50.10580">
    <property type="entry name" value="ATPase, V1 complex, subunit F"/>
    <property type="match status" value="1"/>
</dbReference>
<evidence type="ECO:0000256" key="3">
    <source>
        <dbReference type="ARBA" id="ARBA00023065"/>
    </source>
</evidence>
<evidence type="ECO:0008006" key="6">
    <source>
        <dbReference type="Google" id="ProtNLM"/>
    </source>
</evidence>
<proteinExistence type="inferred from homology"/>
<evidence type="ECO:0000313" key="4">
    <source>
        <dbReference type="EMBL" id="EXJ14131.1"/>
    </source>
</evidence>
<dbReference type="OrthoDB" id="8481801at2"/>
<dbReference type="GO" id="GO:0046961">
    <property type="term" value="F:proton-transporting ATPase activity, rotational mechanism"/>
    <property type="evidence" value="ECO:0007669"/>
    <property type="project" value="InterPro"/>
</dbReference>
<protein>
    <recommendedName>
        <fullName evidence="6">V-type ATP synthase subunit F</fullName>
    </recommendedName>
</protein>
<keyword evidence="5" id="KW-1185">Reference proteome</keyword>
<dbReference type="Pfam" id="PF01990">
    <property type="entry name" value="ATP-synt_F"/>
    <property type="match status" value="1"/>
</dbReference>
<keyword evidence="2" id="KW-0813">Transport</keyword>
<name>W9VB15_9GAMM</name>
<accession>W9VB15</accession>
<dbReference type="InterPro" id="IPR036906">
    <property type="entry name" value="ATPase_V1_fsu_sf"/>
</dbReference>
<dbReference type="RefSeq" id="WP_043755641.1">
    <property type="nucleotide sequence ID" value="NZ_AONC01000046.1"/>
</dbReference>
<dbReference type="AlphaFoldDB" id="W9VB15"/>
<organism evidence="4 5">
    <name type="scientific">Imhoffiella purpurea</name>
    <dbReference type="NCBI Taxonomy" id="1249627"/>
    <lineage>
        <taxon>Bacteria</taxon>
        <taxon>Pseudomonadati</taxon>
        <taxon>Pseudomonadota</taxon>
        <taxon>Gammaproteobacteria</taxon>
        <taxon>Chromatiales</taxon>
        <taxon>Chromatiaceae</taxon>
        <taxon>Imhoffiella</taxon>
    </lineage>
</organism>
<comment type="similarity">
    <text evidence="1">Belongs to the V-ATPase F subunit family.</text>
</comment>
<dbReference type="SUPFAM" id="SSF159468">
    <property type="entry name" value="AtpF-like"/>
    <property type="match status" value="1"/>
</dbReference>
<evidence type="ECO:0000313" key="5">
    <source>
        <dbReference type="Proteomes" id="UP000019460"/>
    </source>
</evidence>
<dbReference type="STRING" id="1249627.D779_2945"/>
<evidence type="ECO:0000256" key="1">
    <source>
        <dbReference type="ARBA" id="ARBA00010148"/>
    </source>
</evidence>
<gene>
    <name evidence="4" type="ORF">D779_2945</name>
</gene>